<keyword evidence="5" id="KW-0998">Cell outer membrane</keyword>
<evidence type="ECO:0000256" key="2">
    <source>
        <dbReference type="ARBA" id="ARBA00022452"/>
    </source>
</evidence>
<sequence>MLWGGCTIDVGAQERSRIPQDETDQRSFAAFLAMVEDEVQPPPADVVESNTSDGRQAAEAMPVAEEPLKLADVVASLYRAYPDIHRARQLRPLAGGELLSAYGAYDTKFNAHSLSEPTGFYENYRSGLGVARQTWWGGYLSAGYRIGRGFYQPWYKERQTDDAGEFKISAAQPLLQGRAIDPQRVAVFQASLQQQAAEPQFQQAILSISSDAIEVYWEWVAAGAVLQAQQELLDLAVKRGKQFEVGVEAGKFATVNLVLNQQLIAERSALRLKAQQKFQATAFKLSLYLRNESGQPLVPAESWLPTRFPVIEPQREFDFNADLAAALGRRPEPQILQYELRQVQWDRRLACNEMLPRFDFVTEASQDMGEPATKSDDKGEFELMIGFQSEVPIQRRKARGKIQSTSAKIIQINEKLRLVRDKIATDLQIAQNQLMLAQQIVEQSELSLHAALDTLARYQKGFEKGYIDLIYLNLLETKANETEIKLVEAQRDWFTALGALQIALGLDPLDQAVVVSSLPASEMPGPGNLPEVEDVDDQEIERAFQPPAAD</sequence>
<dbReference type="GO" id="GO:0009279">
    <property type="term" value="C:cell outer membrane"/>
    <property type="evidence" value="ECO:0007669"/>
    <property type="project" value="UniProtKB-SubCell"/>
</dbReference>
<evidence type="ECO:0000256" key="6">
    <source>
        <dbReference type="SAM" id="MobiDB-lite"/>
    </source>
</evidence>
<keyword evidence="8" id="KW-1185">Reference proteome</keyword>
<dbReference type="KEGG" id="snep:Enr13x_33440"/>
<accession>A0A518HRM2</accession>
<dbReference type="OrthoDB" id="581172at2"/>
<organism evidence="7 8">
    <name type="scientific">Stieleria neptunia</name>
    <dbReference type="NCBI Taxonomy" id="2527979"/>
    <lineage>
        <taxon>Bacteria</taxon>
        <taxon>Pseudomonadati</taxon>
        <taxon>Planctomycetota</taxon>
        <taxon>Planctomycetia</taxon>
        <taxon>Pirellulales</taxon>
        <taxon>Pirellulaceae</taxon>
        <taxon>Stieleria</taxon>
    </lineage>
</organism>
<dbReference type="PANTHER" id="PTHR30026:SF21">
    <property type="entry name" value="SLR1270 PROTEIN"/>
    <property type="match status" value="1"/>
</dbReference>
<dbReference type="GO" id="GO:0015562">
    <property type="term" value="F:efflux transmembrane transporter activity"/>
    <property type="evidence" value="ECO:0007669"/>
    <property type="project" value="InterPro"/>
</dbReference>
<evidence type="ECO:0000256" key="1">
    <source>
        <dbReference type="ARBA" id="ARBA00004442"/>
    </source>
</evidence>
<evidence type="ECO:0000256" key="3">
    <source>
        <dbReference type="ARBA" id="ARBA00022692"/>
    </source>
</evidence>
<evidence type="ECO:0000256" key="4">
    <source>
        <dbReference type="ARBA" id="ARBA00023136"/>
    </source>
</evidence>
<dbReference type="Gene3D" id="1.20.1600.10">
    <property type="entry name" value="Outer membrane efflux proteins (OEP)"/>
    <property type="match status" value="1"/>
</dbReference>
<evidence type="ECO:0000313" key="7">
    <source>
        <dbReference type="EMBL" id="QDV43487.1"/>
    </source>
</evidence>
<dbReference type="SUPFAM" id="SSF56954">
    <property type="entry name" value="Outer membrane efflux proteins (OEP)"/>
    <property type="match status" value="1"/>
</dbReference>
<dbReference type="GO" id="GO:0015288">
    <property type="term" value="F:porin activity"/>
    <property type="evidence" value="ECO:0007669"/>
    <property type="project" value="TreeGrafter"/>
</dbReference>
<keyword evidence="4" id="KW-0472">Membrane</keyword>
<name>A0A518HRM2_9BACT</name>
<reference evidence="7 8" key="1">
    <citation type="submission" date="2019-03" db="EMBL/GenBank/DDBJ databases">
        <title>Deep-cultivation of Planctomycetes and their phenomic and genomic characterization uncovers novel biology.</title>
        <authorList>
            <person name="Wiegand S."/>
            <person name="Jogler M."/>
            <person name="Boedeker C."/>
            <person name="Pinto D."/>
            <person name="Vollmers J."/>
            <person name="Rivas-Marin E."/>
            <person name="Kohn T."/>
            <person name="Peeters S.H."/>
            <person name="Heuer A."/>
            <person name="Rast P."/>
            <person name="Oberbeckmann S."/>
            <person name="Bunk B."/>
            <person name="Jeske O."/>
            <person name="Meyerdierks A."/>
            <person name="Storesund J.E."/>
            <person name="Kallscheuer N."/>
            <person name="Luecker S."/>
            <person name="Lage O.M."/>
            <person name="Pohl T."/>
            <person name="Merkel B.J."/>
            <person name="Hornburger P."/>
            <person name="Mueller R.-W."/>
            <person name="Bruemmer F."/>
            <person name="Labrenz M."/>
            <person name="Spormann A.M."/>
            <person name="Op den Camp H."/>
            <person name="Overmann J."/>
            <person name="Amann R."/>
            <person name="Jetten M.S.M."/>
            <person name="Mascher T."/>
            <person name="Medema M.H."/>
            <person name="Devos D.P."/>
            <person name="Kaster A.-K."/>
            <person name="Ovreas L."/>
            <person name="Rohde M."/>
            <person name="Galperin M.Y."/>
            <person name="Jogler C."/>
        </authorList>
    </citation>
    <scope>NUCLEOTIDE SEQUENCE [LARGE SCALE GENOMIC DNA]</scope>
    <source>
        <strain evidence="7 8">Enr13</strain>
    </source>
</reference>
<dbReference type="PANTHER" id="PTHR30026">
    <property type="entry name" value="OUTER MEMBRANE PROTEIN TOLC"/>
    <property type="match status" value="1"/>
</dbReference>
<evidence type="ECO:0000256" key="5">
    <source>
        <dbReference type="ARBA" id="ARBA00023237"/>
    </source>
</evidence>
<dbReference type="EMBL" id="CP037423">
    <property type="protein sequence ID" value="QDV43487.1"/>
    <property type="molecule type" value="Genomic_DNA"/>
</dbReference>
<keyword evidence="2" id="KW-1134">Transmembrane beta strand</keyword>
<gene>
    <name evidence="7" type="ORF">Enr13x_33440</name>
</gene>
<dbReference type="Proteomes" id="UP000319004">
    <property type="component" value="Chromosome"/>
</dbReference>
<feature type="region of interest" description="Disordered" evidence="6">
    <location>
        <begin position="520"/>
        <end position="550"/>
    </location>
</feature>
<dbReference type="InterPro" id="IPR051906">
    <property type="entry name" value="TolC-like"/>
</dbReference>
<keyword evidence="3" id="KW-0812">Transmembrane</keyword>
<dbReference type="GO" id="GO:1990281">
    <property type="term" value="C:efflux pump complex"/>
    <property type="evidence" value="ECO:0007669"/>
    <property type="project" value="TreeGrafter"/>
</dbReference>
<proteinExistence type="predicted"/>
<protein>
    <submittedName>
        <fullName evidence="7">Outer membrane efflux protein</fullName>
    </submittedName>
</protein>
<comment type="subcellular location">
    <subcellularLocation>
        <location evidence="1">Cell outer membrane</location>
    </subcellularLocation>
</comment>
<dbReference type="AlphaFoldDB" id="A0A518HRM2"/>
<evidence type="ECO:0000313" key="8">
    <source>
        <dbReference type="Proteomes" id="UP000319004"/>
    </source>
</evidence>